<proteinExistence type="predicted"/>
<dbReference type="SMART" id="SM00942">
    <property type="entry name" value="PriCT_1"/>
    <property type="match status" value="1"/>
</dbReference>
<sequence length="301" mass="35022">MKFEKIELNNNFNINIIQYENLYANSFRAFDSWKWSDWLNKLQIPMNNTDKYKRGLVLYGDVKDEVKDGETIQKYRKDDNIINRSVISLDYDSIADFKGLYNAINKQLENYAWAFHTTHSHTTDKPRIRLMVPLKESVSAEDYRKYSSALASNIGYEVDEASFVPSQVMALPVKRNKDAVYIFKCNDAPAITDENLHKLSRNFSKERDKPITINYSNQYKKRDSSYWRDIAFGVGEGERNQALASLVGLLLRRYIEPELVYGLVSAWSQQCNPPINETEVNHTFNSIFNKHKKNTEKGAKK</sequence>
<accession>A0A2C6WPC0</accession>
<reference evidence="2" key="1">
    <citation type="journal article" date="2017" name="Appl. Environ. Microbiol.">
        <title>Staphylococcus edaphicus sp. nov., isolated in Antarctica, harbours mecC gene and genomic islands with suspected role in adaptation to extreme environment.</title>
        <authorList>
            <person name="Pantucek R."/>
            <person name="Sedlacek I."/>
            <person name="Indrakova A."/>
            <person name="Vrbovska V."/>
            <person name="Maslanova I."/>
            <person name="Kovarovic V."/>
            <person name="Svec P."/>
            <person name="Kralova S."/>
            <person name="Kristofova L."/>
            <person name="Keklakova J."/>
            <person name="Petras P."/>
            <person name="Doskar J."/>
        </authorList>
    </citation>
    <scope>NUCLEOTIDE SEQUENCE</scope>
    <source>
        <strain evidence="2">CCM 8730</strain>
    </source>
</reference>
<reference evidence="3" key="4">
    <citation type="submission" date="2022-03" db="EMBL/GenBank/DDBJ databases">
        <title>Complete Genome Sequence of Staphylococcus edaphicus strain CCM 8731.</title>
        <authorList>
            <person name="Rimmer C.O."/>
            <person name="Thomas J.C."/>
        </authorList>
    </citation>
    <scope>NUCLEOTIDE SEQUENCE</scope>
    <source>
        <strain evidence="3">CCM 8731</strain>
    </source>
</reference>
<keyword evidence="5" id="KW-1185">Reference proteome</keyword>
<name>A0A2C6WPC0_9STAP</name>
<dbReference type="EMBL" id="CP093217">
    <property type="protein sequence ID" value="UQW80989.1"/>
    <property type="molecule type" value="Genomic_DNA"/>
</dbReference>
<protein>
    <submittedName>
        <fullName evidence="2">Mobile element-associated protein</fullName>
    </submittedName>
    <submittedName>
        <fullName evidence="3">Primase alpha helix C-terminal domain-containing protein</fullName>
    </submittedName>
</protein>
<evidence type="ECO:0000313" key="5">
    <source>
        <dbReference type="Proteomes" id="UP001056588"/>
    </source>
</evidence>
<evidence type="ECO:0000313" key="3">
    <source>
        <dbReference type="EMBL" id="UQW80989.1"/>
    </source>
</evidence>
<dbReference type="Proteomes" id="UP001056588">
    <property type="component" value="Chromosome"/>
</dbReference>
<gene>
    <name evidence="2" type="ORF">BTJ66_09050</name>
    <name evidence="3" type="ORF">MNY58_10430</name>
</gene>
<dbReference type="EMBL" id="MRZN01000014">
    <property type="protein sequence ID" value="PHK49307.1"/>
    <property type="molecule type" value="Genomic_DNA"/>
</dbReference>
<evidence type="ECO:0000313" key="4">
    <source>
        <dbReference type="Proteomes" id="UP000223828"/>
    </source>
</evidence>
<dbReference type="Pfam" id="PF08708">
    <property type="entry name" value="PriCT_1"/>
    <property type="match status" value="1"/>
</dbReference>
<dbReference type="RefSeq" id="WP_099090642.1">
    <property type="nucleotide sequence ID" value="NZ_CP093217.1"/>
</dbReference>
<dbReference type="AlphaFoldDB" id="A0A2C6WPC0"/>
<dbReference type="OrthoDB" id="9763644at2"/>
<evidence type="ECO:0000313" key="2">
    <source>
        <dbReference type="EMBL" id="PHK49307.1"/>
    </source>
</evidence>
<reference evidence="2" key="3">
    <citation type="submission" date="2017-10" db="EMBL/GenBank/DDBJ databases">
        <authorList>
            <person name="Vrbovska V."/>
            <person name="Kovarovic V."/>
            <person name="Indrakova A."/>
        </authorList>
    </citation>
    <scope>NUCLEOTIDE SEQUENCE</scope>
    <source>
        <strain evidence="2">CCM 8730</strain>
    </source>
</reference>
<organism evidence="2 4">
    <name type="scientific">Staphylococcus edaphicus</name>
    <dbReference type="NCBI Taxonomy" id="1955013"/>
    <lineage>
        <taxon>Bacteria</taxon>
        <taxon>Bacillati</taxon>
        <taxon>Bacillota</taxon>
        <taxon>Bacilli</taxon>
        <taxon>Bacillales</taxon>
        <taxon>Staphylococcaceae</taxon>
        <taxon>Staphylococcus</taxon>
    </lineage>
</organism>
<reference evidence="4" key="2">
    <citation type="submission" date="2017-10" db="EMBL/GenBank/DDBJ databases">
        <title>Staphylococcus edaphicus sp. nov., isolated in Antarctica, harbouring mecC gene and genomic islands essential in adaptation to extreme environment.</title>
        <authorList>
            <person name="Pantucek R."/>
            <person name="Sedlacek I."/>
            <person name="Indrakova A."/>
            <person name="Vrbovska V."/>
            <person name="Maslanova I."/>
            <person name="Kovarovic V."/>
            <person name="Svec P."/>
            <person name="Kralova S."/>
            <person name="Kristofova L."/>
            <person name="Keklakova J."/>
            <person name="Petras P."/>
            <person name="Doskar J."/>
        </authorList>
    </citation>
    <scope>NUCLEOTIDE SEQUENCE [LARGE SCALE GENOMIC DNA]</scope>
    <source>
        <strain evidence="4">CCM 5085</strain>
    </source>
</reference>
<dbReference type="InterPro" id="IPR014820">
    <property type="entry name" value="PriCT_1"/>
</dbReference>
<dbReference type="Proteomes" id="UP000223828">
    <property type="component" value="Unassembled WGS sequence"/>
</dbReference>
<evidence type="ECO:0000259" key="1">
    <source>
        <dbReference type="SMART" id="SM00942"/>
    </source>
</evidence>
<feature type="domain" description="Primase C-terminal 1" evidence="1">
    <location>
        <begin position="229"/>
        <end position="293"/>
    </location>
</feature>